<evidence type="ECO:0000313" key="4">
    <source>
        <dbReference type="Proteomes" id="UP000625711"/>
    </source>
</evidence>
<dbReference type="OrthoDB" id="4781at2759"/>
<proteinExistence type="predicted"/>
<keyword evidence="4" id="KW-1185">Reference proteome</keyword>
<reference evidence="3" key="1">
    <citation type="submission" date="2020-08" db="EMBL/GenBank/DDBJ databases">
        <title>Genome sequencing and assembly of the red palm weevil Rhynchophorus ferrugineus.</title>
        <authorList>
            <person name="Dias G.B."/>
            <person name="Bergman C.M."/>
            <person name="Manee M."/>
        </authorList>
    </citation>
    <scope>NUCLEOTIDE SEQUENCE</scope>
    <source>
        <strain evidence="3">AA-2017</strain>
        <tissue evidence="3">Whole larva</tissue>
    </source>
</reference>
<dbReference type="Pfam" id="PF00722">
    <property type="entry name" value="Glyco_hydro_16"/>
    <property type="match status" value="1"/>
</dbReference>
<accession>A0A834HYD1</accession>
<organism evidence="3 4">
    <name type="scientific">Rhynchophorus ferrugineus</name>
    <name type="common">Red palm weevil</name>
    <name type="synonym">Curculio ferrugineus</name>
    <dbReference type="NCBI Taxonomy" id="354439"/>
    <lineage>
        <taxon>Eukaryota</taxon>
        <taxon>Metazoa</taxon>
        <taxon>Ecdysozoa</taxon>
        <taxon>Arthropoda</taxon>
        <taxon>Hexapoda</taxon>
        <taxon>Insecta</taxon>
        <taxon>Pterygota</taxon>
        <taxon>Neoptera</taxon>
        <taxon>Endopterygota</taxon>
        <taxon>Coleoptera</taxon>
        <taxon>Polyphaga</taxon>
        <taxon>Cucujiformia</taxon>
        <taxon>Curculionidae</taxon>
        <taxon>Dryophthorinae</taxon>
        <taxon>Rhynchophorus</taxon>
    </lineage>
</organism>
<evidence type="ECO:0000259" key="2">
    <source>
        <dbReference type="PROSITE" id="PS51762"/>
    </source>
</evidence>
<dbReference type="PANTHER" id="PTHR10963">
    <property type="entry name" value="GLYCOSYL HYDROLASE-RELATED"/>
    <property type="match status" value="1"/>
</dbReference>
<feature type="chain" id="PRO_5033008381" description="GH16 domain-containing protein" evidence="1">
    <location>
        <begin position="20"/>
        <end position="363"/>
    </location>
</feature>
<dbReference type="GO" id="GO:0004553">
    <property type="term" value="F:hydrolase activity, hydrolyzing O-glycosyl compounds"/>
    <property type="evidence" value="ECO:0007669"/>
    <property type="project" value="InterPro"/>
</dbReference>
<sequence length="363" mass="40692">MLNSLIILLISYLLASTSSQKASRPNELNISMTGLNSTTLSPQPQTTADSNVCNPTNTTVNGKAACKGHLIFDSRFDQFRSQNDTYWTIQRRFAGAPDYEFVVYDEDIYGDGYVTNSDGLDLGKSCTGVPASIDCQQQPLGWFILPPVLSSQLTTKGKFSFKYGRIEVKAKLPKGDWLYPELYLNSESEIYGPNYESGQIRIAFSAGNNMFNRRLEGGAILGGKTAARNYATKIWDGKSPWADEFHIYTALWEPEQITLSADGTVYANIYPPEGGFSSLASYLQIDHAKRWKNNFSPFDEEMYILLGVGAGGHNFEDRPDGTKPWKNNEVVSQKKFYKAKSSWYPTWGPNSKLDIEYVRVWAL</sequence>
<dbReference type="InterPro" id="IPR013320">
    <property type="entry name" value="ConA-like_dom_sf"/>
</dbReference>
<feature type="signal peptide" evidence="1">
    <location>
        <begin position="1"/>
        <end position="19"/>
    </location>
</feature>
<protein>
    <recommendedName>
        <fullName evidence="2">GH16 domain-containing protein</fullName>
    </recommendedName>
</protein>
<evidence type="ECO:0000256" key="1">
    <source>
        <dbReference type="SAM" id="SignalP"/>
    </source>
</evidence>
<dbReference type="Gene3D" id="2.60.120.200">
    <property type="match status" value="1"/>
</dbReference>
<keyword evidence="1" id="KW-0732">Signal</keyword>
<dbReference type="AlphaFoldDB" id="A0A834HYD1"/>
<dbReference type="PANTHER" id="PTHR10963:SF60">
    <property type="entry name" value="GRAM-NEGATIVE BACTERIA-BINDING PROTEIN 1-RELATED"/>
    <property type="match status" value="1"/>
</dbReference>
<feature type="domain" description="GH16" evidence="2">
    <location>
        <begin position="47"/>
        <end position="363"/>
    </location>
</feature>
<dbReference type="PROSITE" id="PS51762">
    <property type="entry name" value="GH16_2"/>
    <property type="match status" value="1"/>
</dbReference>
<gene>
    <name evidence="3" type="ORF">GWI33_018084</name>
</gene>
<dbReference type="InterPro" id="IPR050546">
    <property type="entry name" value="Glycosyl_Hydrlase_16"/>
</dbReference>
<dbReference type="Proteomes" id="UP000625711">
    <property type="component" value="Unassembled WGS sequence"/>
</dbReference>
<comment type="caution">
    <text evidence="3">The sequence shown here is derived from an EMBL/GenBank/DDBJ whole genome shotgun (WGS) entry which is preliminary data.</text>
</comment>
<dbReference type="GO" id="GO:0005975">
    <property type="term" value="P:carbohydrate metabolic process"/>
    <property type="evidence" value="ECO:0007669"/>
    <property type="project" value="InterPro"/>
</dbReference>
<dbReference type="EMBL" id="JAACXV010014301">
    <property type="protein sequence ID" value="KAF7268731.1"/>
    <property type="molecule type" value="Genomic_DNA"/>
</dbReference>
<dbReference type="InterPro" id="IPR000757">
    <property type="entry name" value="Beta-glucanase-like"/>
</dbReference>
<dbReference type="SUPFAM" id="SSF49899">
    <property type="entry name" value="Concanavalin A-like lectins/glucanases"/>
    <property type="match status" value="1"/>
</dbReference>
<evidence type="ECO:0000313" key="3">
    <source>
        <dbReference type="EMBL" id="KAF7268731.1"/>
    </source>
</evidence>
<name>A0A834HYD1_RHYFE</name>